<dbReference type="STRING" id="9796.ENSECAP00000030705"/>
<dbReference type="InParanoid" id="A0A3Q2HBM1"/>
<sequence>VRRHSRKRGCWGQIVRGKIGSWKKGKYELGPTLLANGSISHQCGHNLRNEGVSDCKFPSPFSFQPHCTPLAWLPLSLSLSPSLSLISLFQSRPNLKSFPGSGPVHLILQPKQEQREKERDTFSSQRTRWKEQRTIDNDVTQVTQETFTEDPNLVNDPSTDETVLADITPSTDDLASPNDKNATAECRDEKFACTRLYSVHRPVKQCVHQLCFTSLRRMYIINNEICSRLVCKEHEAMKDELCRQMAGLPPRRLRRSNYFRLPPCDNVNLQRPSGL</sequence>
<reference evidence="9" key="3">
    <citation type="submission" date="2025-09" db="UniProtKB">
        <authorList>
            <consortium name="Ensembl"/>
        </authorList>
    </citation>
    <scope>IDENTIFICATION</scope>
    <source>
        <strain evidence="9">Thoroughbred</strain>
    </source>
</reference>
<accession>A0A3Q2HBM1</accession>
<protein>
    <submittedName>
        <fullName evidence="9">Microfibril associated protein 5</fullName>
    </submittedName>
</protein>
<reference evidence="9 10" key="1">
    <citation type="journal article" date="2009" name="Science">
        <title>Genome sequence, comparative analysis, and population genetics of the domestic horse.</title>
        <authorList>
            <consortium name="Broad Institute Genome Sequencing Platform"/>
            <consortium name="Broad Institute Whole Genome Assembly Team"/>
            <person name="Wade C.M."/>
            <person name="Giulotto E."/>
            <person name="Sigurdsson S."/>
            <person name="Zoli M."/>
            <person name="Gnerre S."/>
            <person name="Imsland F."/>
            <person name="Lear T.L."/>
            <person name="Adelson D.L."/>
            <person name="Bailey E."/>
            <person name="Bellone R.R."/>
            <person name="Bloecker H."/>
            <person name="Distl O."/>
            <person name="Edgar R.C."/>
            <person name="Garber M."/>
            <person name="Leeb T."/>
            <person name="Mauceli E."/>
            <person name="MacLeod J.N."/>
            <person name="Penedo M.C.T."/>
            <person name="Raison J.M."/>
            <person name="Sharpe T."/>
            <person name="Vogel J."/>
            <person name="Andersson L."/>
            <person name="Antczak D.F."/>
            <person name="Biagi T."/>
            <person name="Binns M.M."/>
            <person name="Chowdhary B.P."/>
            <person name="Coleman S.J."/>
            <person name="Della Valle G."/>
            <person name="Fryc S."/>
            <person name="Guerin G."/>
            <person name="Hasegawa T."/>
            <person name="Hill E.W."/>
            <person name="Jurka J."/>
            <person name="Kiialainen A."/>
            <person name="Lindgren G."/>
            <person name="Liu J."/>
            <person name="Magnani E."/>
            <person name="Mickelson J.R."/>
            <person name="Murray J."/>
            <person name="Nergadze S.G."/>
            <person name="Onofrio R."/>
            <person name="Pedroni S."/>
            <person name="Piras M.F."/>
            <person name="Raudsepp T."/>
            <person name="Rocchi M."/>
            <person name="Roeed K.H."/>
            <person name="Ryder O.A."/>
            <person name="Searle S."/>
            <person name="Skow L."/>
            <person name="Swinburne J.E."/>
            <person name="Syvaenen A.C."/>
            <person name="Tozaki T."/>
            <person name="Valberg S.J."/>
            <person name="Vaudin M."/>
            <person name="White J.R."/>
            <person name="Zody M.C."/>
            <person name="Lander E.S."/>
            <person name="Lindblad-Toh K."/>
        </authorList>
    </citation>
    <scope>NUCLEOTIDE SEQUENCE [LARGE SCALE GENOMIC DNA]</scope>
    <source>
        <strain evidence="9 10">Thoroughbred</strain>
    </source>
</reference>
<evidence type="ECO:0000256" key="2">
    <source>
        <dbReference type="ARBA" id="ARBA00005317"/>
    </source>
</evidence>
<dbReference type="GO" id="GO:0001527">
    <property type="term" value="C:microfibril"/>
    <property type="evidence" value="ECO:0007669"/>
    <property type="project" value="InterPro"/>
</dbReference>
<reference evidence="9" key="2">
    <citation type="submission" date="2025-08" db="UniProtKB">
        <authorList>
            <consortium name="Ensembl"/>
        </authorList>
    </citation>
    <scope>IDENTIFICATION</scope>
    <source>
        <strain evidence="9">Thoroughbred</strain>
    </source>
</reference>
<dbReference type="FunCoup" id="A0A3Q2HBM1">
    <property type="interactions" value="122"/>
</dbReference>
<dbReference type="Pfam" id="PF05507">
    <property type="entry name" value="MAGP"/>
    <property type="match status" value="1"/>
</dbReference>
<evidence type="ECO:0000256" key="8">
    <source>
        <dbReference type="SAM" id="MobiDB-lite"/>
    </source>
</evidence>
<evidence type="ECO:0000256" key="5">
    <source>
        <dbReference type="ARBA" id="ARBA00022729"/>
    </source>
</evidence>
<evidence type="ECO:0000313" key="9">
    <source>
        <dbReference type="Ensembl" id="ENSECAP00000030705.1"/>
    </source>
</evidence>
<dbReference type="PaxDb" id="9796-ENSECAP00000030705"/>
<evidence type="ECO:0000313" key="10">
    <source>
        <dbReference type="Proteomes" id="UP000002281"/>
    </source>
</evidence>
<keyword evidence="3" id="KW-0964">Secreted</keyword>
<dbReference type="AlphaFoldDB" id="A0A3Q2HBM1"/>
<proteinExistence type="inferred from homology"/>
<evidence type="ECO:0000256" key="7">
    <source>
        <dbReference type="ARBA" id="ARBA00023180"/>
    </source>
</evidence>
<keyword evidence="7" id="KW-0325">Glycoprotein</keyword>
<dbReference type="Bgee" id="ENSECAG00000033567">
    <property type="expression patterns" value="Expressed in synovial membrane of synovial joint and 22 other cell types or tissues"/>
</dbReference>
<dbReference type="PANTHER" id="PTHR16485:SF6">
    <property type="entry name" value="MICROFIBRILLAR-ASSOCIATED PROTEIN 5"/>
    <property type="match status" value="1"/>
</dbReference>
<gene>
    <name evidence="9" type="primary">MFAP5</name>
</gene>
<keyword evidence="10" id="KW-1185">Reference proteome</keyword>
<dbReference type="Ensembl" id="ENSECAT00000062629.3">
    <property type="protein sequence ID" value="ENSECAP00000030705.1"/>
    <property type="gene ID" value="ENSECAG00000033567.3"/>
</dbReference>
<organism evidence="9 10">
    <name type="scientific">Equus caballus</name>
    <name type="common">Horse</name>
    <dbReference type="NCBI Taxonomy" id="9796"/>
    <lineage>
        <taxon>Eukaryota</taxon>
        <taxon>Metazoa</taxon>
        <taxon>Chordata</taxon>
        <taxon>Craniata</taxon>
        <taxon>Vertebrata</taxon>
        <taxon>Euteleostomi</taxon>
        <taxon>Mammalia</taxon>
        <taxon>Eutheria</taxon>
        <taxon>Laurasiatheria</taxon>
        <taxon>Perissodactyla</taxon>
        <taxon>Equidae</taxon>
        <taxon>Equus</taxon>
    </lineage>
</organism>
<dbReference type="PANTHER" id="PTHR16485">
    <property type="entry name" value="MICROFIBRILLAR-ASSOCIATED PROTEIN 2"/>
    <property type="match status" value="1"/>
</dbReference>
<comment type="similarity">
    <text evidence="2">Belongs to the MFAP family.</text>
</comment>
<feature type="region of interest" description="Disordered" evidence="8">
    <location>
        <begin position="111"/>
        <end position="130"/>
    </location>
</feature>
<name>A0A3Q2HBM1_HORSE</name>
<comment type="subcellular location">
    <subcellularLocation>
        <location evidence="1">Secreted</location>
        <location evidence="1">Extracellular space</location>
        <location evidence="1">Extracellular matrix</location>
    </subcellularLocation>
</comment>
<evidence type="ECO:0000256" key="3">
    <source>
        <dbReference type="ARBA" id="ARBA00022525"/>
    </source>
</evidence>
<dbReference type="Proteomes" id="UP000002281">
    <property type="component" value="Chromosome 6"/>
</dbReference>
<keyword evidence="6" id="KW-1015">Disulfide bond</keyword>
<keyword evidence="4" id="KW-0272">Extracellular matrix</keyword>
<evidence type="ECO:0000256" key="6">
    <source>
        <dbReference type="ARBA" id="ARBA00023157"/>
    </source>
</evidence>
<dbReference type="GeneTree" id="ENSGT00390000017736"/>
<keyword evidence="5" id="KW-0732">Signal</keyword>
<dbReference type="InterPro" id="IPR008673">
    <property type="entry name" value="MAGP"/>
</dbReference>
<feature type="compositionally biased region" description="Basic and acidic residues" evidence="8">
    <location>
        <begin position="112"/>
        <end position="121"/>
    </location>
</feature>
<evidence type="ECO:0000256" key="1">
    <source>
        <dbReference type="ARBA" id="ARBA00004498"/>
    </source>
</evidence>
<evidence type="ECO:0000256" key="4">
    <source>
        <dbReference type="ARBA" id="ARBA00022530"/>
    </source>
</evidence>